<organism evidence="7 8">
    <name type="scientific">Myotis brandtii</name>
    <name type="common">Brandt's bat</name>
    <dbReference type="NCBI Taxonomy" id="109478"/>
    <lineage>
        <taxon>Eukaryota</taxon>
        <taxon>Metazoa</taxon>
        <taxon>Chordata</taxon>
        <taxon>Craniata</taxon>
        <taxon>Vertebrata</taxon>
        <taxon>Euteleostomi</taxon>
        <taxon>Mammalia</taxon>
        <taxon>Eutheria</taxon>
        <taxon>Laurasiatheria</taxon>
        <taxon>Chiroptera</taxon>
        <taxon>Yangochiroptera</taxon>
        <taxon>Vespertilionidae</taxon>
        <taxon>Myotis</taxon>
    </lineage>
</organism>
<reference evidence="7 8" key="1">
    <citation type="journal article" date="2013" name="Nat. Commun.">
        <title>Genome analysis reveals insights into physiology and longevity of the Brandt's bat Myotis brandtii.</title>
        <authorList>
            <person name="Seim I."/>
            <person name="Fang X."/>
            <person name="Xiong Z."/>
            <person name="Lobanov A.V."/>
            <person name="Huang Z."/>
            <person name="Ma S."/>
            <person name="Feng Y."/>
            <person name="Turanov A.A."/>
            <person name="Zhu Y."/>
            <person name="Lenz T.L."/>
            <person name="Gerashchenko M.V."/>
            <person name="Fan D."/>
            <person name="Hee Yim S."/>
            <person name="Yao X."/>
            <person name="Jordan D."/>
            <person name="Xiong Y."/>
            <person name="Ma Y."/>
            <person name="Lyapunov A.N."/>
            <person name="Chen G."/>
            <person name="Kulakova O.I."/>
            <person name="Sun Y."/>
            <person name="Lee S.G."/>
            <person name="Bronson R.T."/>
            <person name="Moskalev A.A."/>
            <person name="Sunyaev S.R."/>
            <person name="Zhang G."/>
            <person name="Krogh A."/>
            <person name="Wang J."/>
            <person name="Gladyshev V.N."/>
        </authorList>
    </citation>
    <scope>NUCLEOTIDE SEQUENCE [LARGE SCALE GENOMIC DNA]</scope>
</reference>
<dbReference type="PANTHER" id="PTHR10901">
    <property type="entry name" value="TROPOMODULIN"/>
    <property type="match status" value="1"/>
</dbReference>
<evidence type="ECO:0000313" key="8">
    <source>
        <dbReference type="Proteomes" id="UP000052978"/>
    </source>
</evidence>
<comment type="subcellular location">
    <subcellularLocation>
        <location evidence="1">Cytoplasm</location>
        <location evidence="1">Cytoskeleton</location>
    </subcellularLocation>
</comment>
<evidence type="ECO:0000256" key="4">
    <source>
        <dbReference type="ARBA" id="ARBA00023203"/>
    </source>
</evidence>
<evidence type="ECO:0000256" key="6">
    <source>
        <dbReference type="SAM" id="MobiDB-lite"/>
    </source>
</evidence>
<feature type="region of interest" description="Disordered" evidence="6">
    <location>
        <begin position="479"/>
        <end position="498"/>
    </location>
</feature>
<dbReference type="GO" id="GO:0030239">
    <property type="term" value="P:myofibril assembly"/>
    <property type="evidence" value="ECO:0007669"/>
    <property type="project" value="TreeGrafter"/>
</dbReference>
<keyword evidence="8" id="KW-1185">Reference proteome</keyword>
<sequence length="498" mass="55978">MSSYLKELEKYRDIDEDEILKTLSPEELEQLDCELQEMDPENLLLPAGLRQRDQTKKSPTGPLDRDALLQYLEQQALEVKERDDLVPFTGEKKGKPYIQPKREIPAQEQITLEPELEEALANATDAEMCDIAAILGMYTLMSNKQYYDAICSGEICNTEGISSVVQPDKYKPVPDEPPNPTNIEEILKSVRSNDKDLEEVNLNNIKDIPIPMLTELCEAMKTNTHVRSFSLVATRSGDPIANAVADMLRENRSLQSLNIESNFISSTGLMAVLKAVRENATLTELPILGMYTLMSNKQYYDAICSGEICNTEGISSVVQPDKYKPVPDEPPNPTNIEEILKSVRSNDKDLEEVNLNNIKDIPIPMLTELCEAMKTNTHVRSFSLVATRSGDPIANAVADMLRENRSLQSLNIESNFISSTGLMAVLKAVRENATLTELRVDNQRQWPGDAVEMEMATVLEQCPSIVRFGYHFTQQGPRARAAQAVTRNNELRRQQKKR</sequence>
<dbReference type="Gene3D" id="3.80.10.10">
    <property type="entry name" value="Ribonuclease Inhibitor"/>
    <property type="match status" value="2"/>
</dbReference>
<dbReference type="eggNOG" id="KOG3735">
    <property type="taxonomic scope" value="Eukaryota"/>
</dbReference>
<dbReference type="PANTHER" id="PTHR10901:SF9">
    <property type="entry name" value="TROPOMODULIN-4"/>
    <property type="match status" value="1"/>
</dbReference>
<dbReference type="GO" id="GO:0005523">
    <property type="term" value="F:tropomyosin binding"/>
    <property type="evidence" value="ECO:0007669"/>
    <property type="project" value="InterPro"/>
</dbReference>
<keyword evidence="4" id="KW-0009">Actin-binding</keyword>
<dbReference type="GO" id="GO:0003779">
    <property type="term" value="F:actin binding"/>
    <property type="evidence" value="ECO:0007669"/>
    <property type="project" value="UniProtKB-KW"/>
</dbReference>
<dbReference type="FunFam" id="3.80.10.10:FF:000006">
    <property type="entry name" value="Tropomodulin 2"/>
    <property type="match status" value="1"/>
</dbReference>
<dbReference type="EMBL" id="KE164279">
    <property type="protein sequence ID" value="EPQ16650.1"/>
    <property type="molecule type" value="Genomic_DNA"/>
</dbReference>
<evidence type="ECO:0000256" key="3">
    <source>
        <dbReference type="ARBA" id="ARBA00022490"/>
    </source>
</evidence>
<evidence type="ECO:0000256" key="2">
    <source>
        <dbReference type="ARBA" id="ARBA00009345"/>
    </source>
</evidence>
<comment type="similarity">
    <text evidence="2">Belongs to the tropomodulin family.</text>
</comment>
<dbReference type="GO" id="GO:0006936">
    <property type="term" value="P:muscle contraction"/>
    <property type="evidence" value="ECO:0007669"/>
    <property type="project" value="TreeGrafter"/>
</dbReference>
<dbReference type="AlphaFoldDB" id="S7NJ74"/>
<dbReference type="Pfam" id="PF03250">
    <property type="entry name" value="Tropomodulin"/>
    <property type="match status" value="1"/>
</dbReference>
<dbReference type="InterPro" id="IPR032675">
    <property type="entry name" value="LRR_dom_sf"/>
</dbReference>
<dbReference type="SUPFAM" id="SSF52047">
    <property type="entry name" value="RNI-like"/>
    <property type="match status" value="2"/>
</dbReference>
<proteinExistence type="inferred from homology"/>
<feature type="compositionally biased region" description="Basic and acidic residues" evidence="6">
    <location>
        <begin position="489"/>
        <end position="498"/>
    </location>
</feature>
<name>S7NJ74_MYOBR</name>
<protein>
    <submittedName>
        <fullName evidence="7">Tropomodulin-4</fullName>
    </submittedName>
</protein>
<keyword evidence="5" id="KW-0206">Cytoskeleton</keyword>
<dbReference type="InterPro" id="IPR004934">
    <property type="entry name" value="TMOD"/>
</dbReference>
<dbReference type="GO" id="GO:0051694">
    <property type="term" value="P:pointed-end actin filament capping"/>
    <property type="evidence" value="ECO:0007669"/>
    <property type="project" value="InterPro"/>
</dbReference>
<evidence type="ECO:0000313" key="7">
    <source>
        <dbReference type="EMBL" id="EPQ16650.1"/>
    </source>
</evidence>
<dbReference type="Proteomes" id="UP000052978">
    <property type="component" value="Unassembled WGS sequence"/>
</dbReference>
<keyword evidence="3" id="KW-0963">Cytoplasm</keyword>
<accession>S7NJ74</accession>
<evidence type="ECO:0000256" key="5">
    <source>
        <dbReference type="ARBA" id="ARBA00023212"/>
    </source>
</evidence>
<dbReference type="GO" id="GO:0005865">
    <property type="term" value="C:striated muscle thin filament"/>
    <property type="evidence" value="ECO:0007669"/>
    <property type="project" value="TreeGrafter"/>
</dbReference>
<dbReference type="GO" id="GO:0007015">
    <property type="term" value="P:actin filament organization"/>
    <property type="evidence" value="ECO:0007669"/>
    <property type="project" value="TreeGrafter"/>
</dbReference>
<evidence type="ECO:0000256" key="1">
    <source>
        <dbReference type="ARBA" id="ARBA00004245"/>
    </source>
</evidence>
<gene>
    <name evidence="7" type="ORF">D623_10008028</name>
</gene>